<accession>A0A4P7VJ03</accession>
<dbReference type="EMBL" id="CP039393">
    <property type="protein sequence ID" value="QCD35256.1"/>
    <property type="molecule type" value="Genomic_DNA"/>
</dbReference>
<name>A0A4P7VJ03_9BACT</name>
<evidence type="ECO:0000313" key="2">
    <source>
        <dbReference type="EMBL" id="QCD35256.1"/>
    </source>
</evidence>
<keyword evidence="3" id="KW-1185">Reference proteome</keyword>
<dbReference type="RefSeq" id="WP_136410025.1">
    <property type="nucleotide sequence ID" value="NZ_CP039393.1"/>
</dbReference>
<evidence type="ECO:0000256" key="1">
    <source>
        <dbReference type="SAM" id="SignalP"/>
    </source>
</evidence>
<feature type="chain" id="PRO_5020859001" description="Capsule assembly Wzi family protein" evidence="1">
    <location>
        <begin position="25"/>
        <end position="486"/>
    </location>
</feature>
<dbReference type="InterPro" id="IPR038636">
    <property type="entry name" value="Wzi_sf"/>
</dbReference>
<gene>
    <name evidence="2" type="ORF">E7746_04820</name>
</gene>
<dbReference type="KEGG" id="mgod:E7746_04820"/>
<reference evidence="2 3" key="1">
    <citation type="submission" date="2019-02" db="EMBL/GenBank/DDBJ databases">
        <title>Isolation and identification of novel species under the genus Muribaculum.</title>
        <authorList>
            <person name="Miyake S."/>
            <person name="Ding Y."/>
            <person name="Low A."/>
            <person name="Soh M."/>
            <person name="Seedorf H."/>
        </authorList>
    </citation>
    <scope>NUCLEOTIDE SEQUENCE [LARGE SCALE GENOMIC DNA]</scope>
    <source>
        <strain evidence="2 3">TLL-A4</strain>
    </source>
</reference>
<sequence length="486" mass="55004">MRKSFPIITLVAGLSMLMSTSAYAIDGLHYRAEGAVSFSSGENTPFWLLNNKQGLSSIEKNNGYFRAGIFRDIDKDQKFSYGFGADLAVAYNFTSSFIIQQLYADIKYRCLGLSVGSKERVGEFNNPKLSSGNMLYSGNARPVPQIRAGIPDYTIVPWTNDWLAVKGYVAYGGFTDDGWQRDFAAPGKKRTEHVWYHSKGIYLRFGDLNRLPFYIEGGLEMAAQFGGRSITGDRVINMPNGLKDIIKVFFPSGGDSSTPMGEQTNVYGNHVGEWSLCATWYPGRDWGLKAYYEHFFEDHSQMFFEYTWKDGLWGLEVAFPKNPVISTFVYEYLYTKDQSGPVYWDHTPEIPEQVSGVDNYYNHGIYTGWQHWGMGIGNPLIISPIYNRDGDISFRSNRVIGHHFGIAGNPLPELSYRLLFSFTRNWGTYSVPFHNVENNYNGLLELTYSPKWFEGFSSTLSFGMDRGALLGNSKGVMLTLRKTGWL</sequence>
<dbReference type="OrthoDB" id="596512at2"/>
<protein>
    <recommendedName>
        <fullName evidence="4">Capsule assembly Wzi family protein</fullName>
    </recommendedName>
</protein>
<feature type="signal peptide" evidence="1">
    <location>
        <begin position="1"/>
        <end position="24"/>
    </location>
</feature>
<proteinExistence type="predicted"/>
<dbReference type="Gene3D" id="2.40.160.130">
    <property type="entry name" value="Capsule assembly protein Wzi"/>
    <property type="match status" value="1"/>
</dbReference>
<evidence type="ECO:0008006" key="4">
    <source>
        <dbReference type="Google" id="ProtNLM"/>
    </source>
</evidence>
<keyword evidence="1" id="KW-0732">Signal</keyword>
<dbReference type="Proteomes" id="UP000297031">
    <property type="component" value="Chromosome"/>
</dbReference>
<dbReference type="AlphaFoldDB" id="A0A4P7VJ03"/>
<organism evidence="2 3">
    <name type="scientific">Muribaculum gordoncarteri</name>
    <dbReference type="NCBI Taxonomy" id="2530390"/>
    <lineage>
        <taxon>Bacteria</taxon>
        <taxon>Pseudomonadati</taxon>
        <taxon>Bacteroidota</taxon>
        <taxon>Bacteroidia</taxon>
        <taxon>Bacteroidales</taxon>
        <taxon>Muribaculaceae</taxon>
        <taxon>Muribaculum</taxon>
    </lineage>
</organism>
<evidence type="ECO:0000313" key="3">
    <source>
        <dbReference type="Proteomes" id="UP000297031"/>
    </source>
</evidence>